<accession>A0A812MNZ9</accession>
<comment type="caution">
    <text evidence="1">The sequence shown here is derived from an EMBL/GenBank/DDBJ whole genome shotgun (WGS) entry which is preliminary data.</text>
</comment>
<evidence type="ECO:0000313" key="1">
    <source>
        <dbReference type="EMBL" id="CAE7276883.1"/>
    </source>
</evidence>
<organism evidence="1 2">
    <name type="scientific">Symbiodinium pilosum</name>
    <name type="common">Dinoflagellate</name>
    <dbReference type="NCBI Taxonomy" id="2952"/>
    <lineage>
        <taxon>Eukaryota</taxon>
        <taxon>Sar</taxon>
        <taxon>Alveolata</taxon>
        <taxon>Dinophyceae</taxon>
        <taxon>Suessiales</taxon>
        <taxon>Symbiodiniaceae</taxon>
        <taxon>Symbiodinium</taxon>
    </lineage>
</organism>
<keyword evidence="2" id="KW-1185">Reference proteome</keyword>
<sequence>MPWSQNDMETVWPAKLGSVVEDYEANVRSQVRKVPSLEASDGLGQHDKDPDGKDGCCYCPRIYGERDYKTFGYLHNIKKERAKCTEKEIDMIYEKAKAMNAAVAFADDSPKVKQQREEEAEQSYRDCGKTAAWGCRWYVVWLERVEEAAQRKQRLKVVFFPNEVDKGYLPMKDLPTSNLWDGVGCGGSQKCEIATIKAMGWEYDGVDVSLFLREQFKENDVVEFLDGGYWRKGPILE</sequence>
<reference evidence="1" key="1">
    <citation type="submission" date="2021-02" db="EMBL/GenBank/DDBJ databases">
        <authorList>
            <person name="Dougan E. K."/>
            <person name="Rhodes N."/>
            <person name="Thang M."/>
            <person name="Chan C."/>
        </authorList>
    </citation>
    <scope>NUCLEOTIDE SEQUENCE</scope>
</reference>
<dbReference type="AlphaFoldDB" id="A0A812MNZ9"/>
<evidence type="ECO:0000313" key="2">
    <source>
        <dbReference type="Proteomes" id="UP000649617"/>
    </source>
</evidence>
<dbReference type="Proteomes" id="UP000649617">
    <property type="component" value="Unassembled WGS sequence"/>
</dbReference>
<gene>
    <name evidence="1" type="ORF">SPIL2461_LOCUS6179</name>
</gene>
<dbReference type="EMBL" id="CAJNIZ010009165">
    <property type="protein sequence ID" value="CAE7276883.1"/>
    <property type="molecule type" value="Genomic_DNA"/>
</dbReference>
<proteinExistence type="predicted"/>
<dbReference type="OrthoDB" id="419547at2759"/>
<name>A0A812MNZ9_SYMPI</name>
<protein>
    <submittedName>
        <fullName evidence="1">Uncharacterized protein</fullName>
    </submittedName>
</protein>
<feature type="non-terminal residue" evidence="1">
    <location>
        <position position="1"/>
    </location>
</feature>